<evidence type="ECO:0000313" key="3">
    <source>
        <dbReference type="Proteomes" id="UP000053947"/>
    </source>
</evidence>
<dbReference type="EMBL" id="LFDV01000001">
    <property type="protein sequence ID" value="KTB49354.1"/>
    <property type="molecule type" value="Genomic_DNA"/>
</dbReference>
<proteinExistence type="predicted"/>
<dbReference type="Gene3D" id="2.60.40.10">
    <property type="entry name" value="Immunoglobulins"/>
    <property type="match status" value="1"/>
</dbReference>
<dbReference type="Pfam" id="PF18657">
    <property type="entry name" value="YDG"/>
    <property type="match status" value="1"/>
</dbReference>
<feature type="domain" description="YDG" evidence="1">
    <location>
        <begin position="2"/>
        <end position="72"/>
    </location>
</feature>
<dbReference type="STRING" id="1217799.DEALK_02670"/>
<name>A0A0W0GLB2_9CHLR</name>
<feature type="non-terminal residue" evidence="2">
    <location>
        <position position="1"/>
    </location>
</feature>
<protein>
    <recommendedName>
        <fullName evidence="1">YDG domain-containing protein</fullName>
    </recommendedName>
</protein>
<organism evidence="2 3">
    <name type="scientific">Dehalogenimonas alkenigignens</name>
    <dbReference type="NCBI Taxonomy" id="1217799"/>
    <lineage>
        <taxon>Bacteria</taxon>
        <taxon>Bacillati</taxon>
        <taxon>Chloroflexota</taxon>
        <taxon>Dehalococcoidia</taxon>
        <taxon>Dehalococcoidales</taxon>
        <taxon>Dehalococcoidaceae</taxon>
        <taxon>Dehalogenimonas</taxon>
    </lineage>
</organism>
<dbReference type="InterPro" id="IPR013783">
    <property type="entry name" value="Ig-like_fold"/>
</dbReference>
<evidence type="ECO:0000313" key="2">
    <source>
        <dbReference type="EMBL" id="KTB49354.1"/>
    </source>
</evidence>
<dbReference type="RefSeq" id="WP_186007567.1">
    <property type="nucleotide sequence ID" value="NZ_KQ758903.1"/>
</dbReference>
<sequence>QDKVYDGTTAATLNVNNAALVGKLLGDTVTLNTNAAVGTFATKNISNNITVTVSGLTIGGTDAGNYSLTQPTTTASIFGEMTPPTVTLNSPNGGQTFTVGTATVITWSATDNLTPAASLVLTLQYSTNGGTTWASVAGFDGINDGAFSWTVPATASTTCLVRLTATDAAGNLGADTSDAVFTIAAVSVPPTPVTTINLTAGWNLVSLTQIPTDPTIGSVLTGISANVISVWYYDASTSTWLSYDGPAGAPDTLTTMTDGKGYWVNMAMSATLTITGSDLPAPPATPPTYNVVVGWNLIGFKSTASMTASEYLAGITGGYTRIYRFDGTNYIIVRTTDNLTPGAGYWIAVTGAGTIYP</sequence>
<dbReference type="Proteomes" id="UP000053947">
    <property type="component" value="Unassembled WGS sequence"/>
</dbReference>
<evidence type="ECO:0000259" key="1">
    <source>
        <dbReference type="Pfam" id="PF18657"/>
    </source>
</evidence>
<dbReference type="InterPro" id="IPR041248">
    <property type="entry name" value="YDG"/>
</dbReference>
<gene>
    <name evidence="2" type="ORF">DEALK_02670</name>
</gene>
<comment type="caution">
    <text evidence="2">The sequence shown here is derived from an EMBL/GenBank/DDBJ whole genome shotgun (WGS) entry which is preliminary data.</text>
</comment>
<reference evidence="2 3" key="1">
    <citation type="submission" date="2015-06" db="EMBL/GenBank/DDBJ databases">
        <title>Genome sequence of the organohalide-respiring Dehalogenimonas alkenigignens type strain (IP3-3T).</title>
        <authorList>
            <person name="Key T.A."/>
            <person name="Richmond D.P."/>
            <person name="Bowman K.S."/>
            <person name="Cho Y.-J."/>
            <person name="Chun J."/>
            <person name="da Costa M.S."/>
            <person name="Rainey F.A."/>
            <person name="Moe W.M."/>
        </authorList>
    </citation>
    <scope>NUCLEOTIDE SEQUENCE [LARGE SCALE GENOMIC DNA]</scope>
    <source>
        <strain evidence="2 3">IP3-3</strain>
    </source>
</reference>
<keyword evidence="3" id="KW-1185">Reference proteome</keyword>
<dbReference type="AlphaFoldDB" id="A0A0W0GLB2"/>
<accession>A0A0W0GLB2</accession>